<evidence type="ECO:0000256" key="6">
    <source>
        <dbReference type="ARBA" id="ARBA00022989"/>
    </source>
</evidence>
<keyword evidence="8 10" id="KW-0472">Membrane</keyword>
<proteinExistence type="predicted"/>
<feature type="transmembrane region" description="Helical" evidence="10">
    <location>
        <begin position="131"/>
        <end position="154"/>
    </location>
</feature>
<dbReference type="Gene3D" id="1.10.287.630">
    <property type="entry name" value="Helix hairpin bin"/>
    <property type="match status" value="1"/>
</dbReference>
<dbReference type="Pfam" id="PF08412">
    <property type="entry name" value="Ion_trans_N"/>
    <property type="match status" value="1"/>
</dbReference>
<accession>A0ABR0ZQP8</accession>
<dbReference type="Pfam" id="PF00027">
    <property type="entry name" value="cNMP_binding"/>
    <property type="match status" value="1"/>
</dbReference>
<dbReference type="Gene3D" id="2.60.120.10">
    <property type="entry name" value="Jelly Rolls"/>
    <property type="match status" value="1"/>
</dbReference>
<keyword evidence="5" id="KW-0630">Potassium</keyword>
<keyword evidence="3" id="KW-1003">Cell membrane</keyword>
<dbReference type="EMBL" id="JAHFZB010000008">
    <property type="protein sequence ID" value="KAK6487004.1"/>
    <property type="molecule type" value="Genomic_DNA"/>
</dbReference>
<feature type="transmembrane region" description="Helical" evidence="10">
    <location>
        <begin position="365"/>
        <end position="388"/>
    </location>
</feature>
<feature type="transmembrane region" description="Helical" evidence="10">
    <location>
        <begin position="286"/>
        <end position="311"/>
    </location>
</feature>
<keyword evidence="4 10" id="KW-0812">Transmembrane</keyword>
<organism evidence="12 13">
    <name type="scientific">Huso huso</name>
    <name type="common">Beluga</name>
    <name type="synonym">Acipenser huso</name>
    <dbReference type="NCBI Taxonomy" id="61971"/>
    <lineage>
        <taxon>Eukaryota</taxon>
        <taxon>Metazoa</taxon>
        <taxon>Chordata</taxon>
        <taxon>Craniata</taxon>
        <taxon>Vertebrata</taxon>
        <taxon>Euteleostomi</taxon>
        <taxon>Actinopterygii</taxon>
        <taxon>Chondrostei</taxon>
        <taxon>Acipenseriformes</taxon>
        <taxon>Acipenseridae</taxon>
        <taxon>Huso</taxon>
    </lineage>
</organism>
<gene>
    <name evidence="12" type="ORF">HHUSO_G10725</name>
</gene>
<evidence type="ECO:0000256" key="10">
    <source>
        <dbReference type="SAM" id="Phobius"/>
    </source>
</evidence>
<dbReference type="Gene3D" id="1.10.287.70">
    <property type="match status" value="1"/>
</dbReference>
<dbReference type="InterPro" id="IPR013621">
    <property type="entry name" value="Ion_trans_N"/>
</dbReference>
<keyword evidence="5" id="KW-0631">Potassium channel</keyword>
<evidence type="ECO:0000256" key="4">
    <source>
        <dbReference type="ARBA" id="ARBA00022692"/>
    </source>
</evidence>
<dbReference type="PANTHER" id="PTHR45689:SF8">
    <property type="entry name" value="POTASSIUM_SODIUM HYPERPOLARIZATION-ACTIVATED CYCLIC NUCLEOTIDE-GATED CHANNEL 2-LIKE"/>
    <property type="match status" value="1"/>
</dbReference>
<dbReference type="SUPFAM" id="SSF81324">
    <property type="entry name" value="Voltage-gated potassium channels"/>
    <property type="match status" value="1"/>
</dbReference>
<evidence type="ECO:0000256" key="1">
    <source>
        <dbReference type="ARBA" id="ARBA00004651"/>
    </source>
</evidence>
<keyword evidence="2" id="KW-0813">Transport</keyword>
<dbReference type="SUPFAM" id="SSF51206">
    <property type="entry name" value="cAMP-binding domain-like"/>
    <property type="match status" value="1"/>
</dbReference>
<dbReference type="InterPro" id="IPR018490">
    <property type="entry name" value="cNMP-bd_dom_sf"/>
</dbReference>
<evidence type="ECO:0000313" key="13">
    <source>
        <dbReference type="Proteomes" id="UP001369086"/>
    </source>
</evidence>
<evidence type="ECO:0000256" key="5">
    <source>
        <dbReference type="ARBA" id="ARBA00022826"/>
    </source>
</evidence>
<keyword evidence="5" id="KW-0633">Potassium transport</keyword>
<dbReference type="SMART" id="SM00100">
    <property type="entry name" value="cNMP"/>
    <property type="match status" value="1"/>
</dbReference>
<keyword evidence="13" id="KW-1185">Reference proteome</keyword>
<reference evidence="12 13" key="1">
    <citation type="submission" date="2021-05" db="EMBL/GenBank/DDBJ databases">
        <authorList>
            <person name="Zahm M."/>
            <person name="Klopp C."/>
            <person name="Cabau C."/>
            <person name="Kuhl H."/>
            <person name="Suciu R."/>
            <person name="Ciorpac M."/>
            <person name="Holostenco D."/>
            <person name="Gessner J."/>
            <person name="Wuertz S."/>
            <person name="Hohne C."/>
            <person name="Stock M."/>
            <person name="Gislard M."/>
            <person name="Lluch J."/>
            <person name="Milhes M."/>
            <person name="Lampietro C."/>
            <person name="Lopez Roques C."/>
            <person name="Donnadieu C."/>
            <person name="Du K."/>
            <person name="Schartl M."/>
            <person name="Guiguen Y."/>
        </authorList>
    </citation>
    <scope>NUCLEOTIDE SEQUENCE [LARGE SCALE GENOMIC DNA]</scope>
    <source>
        <strain evidence="12">Hh-F2</strain>
        <tissue evidence="12">Blood</tissue>
    </source>
</reference>
<comment type="caution">
    <text evidence="12">The sequence shown here is derived from an EMBL/GenBank/DDBJ whole genome shotgun (WGS) entry which is preliminary data.</text>
</comment>
<keyword evidence="7" id="KW-0406">Ion transport</keyword>
<name>A0ABR0ZQP8_HUSHU</name>
<evidence type="ECO:0000313" key="12">
    <source>
        <dbReference type="EMBL" id="KAK6487004.1"/>
    </source>
</evidence>
<dbReference type="PANTHER" id="PTHR45689">
    <property type="entry name" value="I[[H]] CHANNEL, ISOFORM E"/>
    <property type="match status" value="1"/>
</dbReference>
<evidence type="ECO:0000259" key="11">
    <source>
        <dbReference type="PROSITE" id="PS50042"/>
    </source>
</evidence>
<sequence>MESDLEKATTEAVGCSDVYNNPTTYQRLVNYIFGPEKKEVNPSSTTSTASAPDTVEHDLELEEELNNVPGSVTDINMGLSKQSRWRRLFFPQLTKHSLYVYGSVTALQNECARQEAAGVCIIHPFSPIRNYYIMFMVFITFINLIAIPMELAFLEGEHTEEFRMVIFNLCSDTLFLLDIAINFRMGVITEDSEVVLLDPKLIACHYLKSWFVLDLISAFPVDYVILIVKELEEDQSTTTYTASKLVRVVLFARIFSLIRLLRVSRLVRFFSEWEQVANSNMEAVRLFIRIICLFAMILLLCHWNGCIQYFIPSLQDFPEDCWVVRENLTHAPWIEKYSFGVFRALSHMIGVGYGSADPPTGEAELWVVMTSMVSGALMYTMMVANVAAMMTNVDAASKAYRSKFNHLEDYMSYRKLPKNLRSRISTYYQARYQGKWFDERAILNVLSESLKVEILGNLCTDLVKTVPMFQGRDINFINAVLLKLQCEVFQEGDIIIREKAAGDRMFFIEHGRVMVKTEQKFCTELADGDYFGEICLLTKCRRTASVQALTLCNLFSLSAEKFNEVLKDFPEIKEEMLRTASQRLWTLQDLKDQKQTPLSENGTDKIKETSTLGV</sequence>
<evidence type="ECO:0000256" key="7">
    <source>
        <dbReference type="ARBA" id="ARBA00023065"/>
    </source>
</evidence>
<evidence type="ECO:0000256" key="2">
    <source>
        <dbReference type="ARBA" id="ARBA00022448"/>
    </source>
</evidence>
<dbReference type="InterPro" id="IPR014710">
    <property type="entry name" value="RmlC-like_jellyroll"/>
</dbReference>
<keyword evidence="5" id="KW-0407">Ion channel</keyword>
<keyword evidence="6 10" id="KW-1133">Transmembrane helix</keyword>
<dbReference type="InterPro" id="IPR000595">
    <property type="entry name" value="cNMP-bd_dom"/>
</dbReference>
<evidence type="ECO:0000256" key="8">
    <source>
        <dbReference type="ARBA" id="ARBA00023136"/>
    </source>
</evidence>
<dbReference type="PROSITE" id="PS50042">
    <property type="entry name" value="CNMP_BINDING_3"/>
    <property type="match status" value="1"/>
</dbReference>
<comment type="subcellular location">
    <subcellularLocation>
        <location evidence="1">Cell membrane</location>
        <topology evidence="1">Multi-pass membrane protein</topology>
    </subcellularLocation>
</comment>
<evidence type="ECO:0000256" key="9">
    <source>
        <dbReference type="SAM" id="MobiDB-lite"/>
    </source>
</evidence>
<feature type="region of interest" description="Disordered" evidence="9">
    <location>
        <begin position="595"/>
        <end position="614"/>
    </location>
</feature>
<dbReference type="InterPro" id="IPR051413">
    <property type="entry name" value="K/Na_HCN_channel"/>
</dbReference>
<dbReference type="Pfam" id="PF00520">
    <property type="entry name" value="Ion_trans"/>
    <property type="match status" value="1"/>
</dbReference>
<dbReference type="InterPro" id="IPR005821">
    <property type="entry name" value="Ion_trans_dom"/>
</dbReference>
<protein>
    <submittedName>
        <fullName evidence="12">Potassium/sodium hyperpolarization-activated cyclic nucleotide-gated channel 1-like</fullName>
    </submittedName>
</protein>
<evidence type="ECO:0000256" key="3">
    <source>
        <dbReference type="ARBA" id="ARBA00022475"/>
    </source>
</evidence>
<dbReference type="CDD" id="cd00038">
    <property type="entry name" value="CAP_ED"/>
    <property type="match status" value="1"/>
</dbReference>
<feature type="domain" description="Cyclic nucleotide-binding" evidence="11">
    <location>
        <begin position="468"/>
        <end position="583"/>
    </location>
</feature>
<dbReference type="Proteomes" id="UP001369086">
    <property type="component" value="Unassembled WGS sequence"/>
</dbReference>